<dbReference type="PROSITE" id="PS50889">
    <property type="entry name" value="S4"/>
    <property type="match status" value="1"/>
</dbReference>
<comment type="caution">
    <text evidence="11">The sequence shown here is derived from an EMBL/GenBank/DDBJ whole genome shotgun (WGS) entry which is preliminary data.</text>
</comment>
<evidence type="ECO:0000259" key="10">
    <source>
        <dbReference type="SMART" id="SM01390"/>
    </source>
</evidence>
<feature type="domain" description="Small ribosomal subunit protein uS4 N-terminal" evidence="10">
    <location>
        <begin position="3"/>
        <end position="91"/>
    </location>
</feature>
<feature type="domain" description="RNA-binding S4" evidence="9">
    <location>
        <begin position="92"/>
        <end position="156"/>
    </location>
</feature>
<accession>A0A1U7NL29</accession>
<dbReference type="SMART" id="SM01390">
    <property type="entry name" value="Ribosomal_S4"/>
    <property type="match status" value="1"/>
</dbReference>
<dbReference type="InterPro" id="IPR022801">
    <property type="entry name" value="Ribosomal_uS4"/>
</dbReference>
<evidence type="ECO:0000256" key="5">
    <source>
        <dbReference type="ARBA" id="ARBA00023274"/>
    </source>
</evidence>
<keyword evidence="4 7" id="KW-0689">Ribosomal protein</keyword>
<evidence type="ECO:0000256" key="4">
    <source>
        <dbReference type="ARBA" id="ARBA00022980"/>
    </source>
</evidence>
<dbReference type="STRING" id="1862672.BO225_09175"/>
<dbReference type="PANTHER" id="PTHR11831:SF4">
    <property type="entry name" value="SMALL RIBOSOMAL SUBUNIT PROTEIN US4M"/>
    <property type="match status" value="1"/>
</dbReference>
<keyword evidence="2 7" id="KW-0699">rRNA-binding</keyword>
<comment type="subunit">
    <text evidence="7">Part of the 30S ribosomal subunit. Contacts protein S5. The interaction surface between S4 and S5 is involved in control of translational fidelity.</text>
</comment>
<reference evidence="11 12" key="1">
    <citation type="submission" date="2016-11" db="EMBL/GenBank/DDBJ databases">
        <title>Description of two novel members of the family Erysipelotrichaceae: Ileibacterium lipovorans gen. nov., sp. nov. and Dubosiella newyorkensis, gen. nov., sp. nov.</title>
        <authorList>
            <person name="Cox L.M."/>
            <person name="Sohn J."/>
            <person name="Tyrrell K.L."/>
            <person name="Citron D.M."/>
            <person name="Lawson P.A."/>
            <person name="Patel N.B."/>
            <person name="Iizumi T."/>
            <person name="Perez-Perez G.I."/>
            <person name="Goldstein E.J."/>
            <person name="Blaser M.J."/>
        </authorList>
    </citation>
    <scope>NUCLEOTIDE SEQUENCE [LARGE SCALE GENOMIC DNA]</scope>
    <source>
        <strain evidence="11 12">NYU-BL-A4</strain>
    </source>
</reference>
<dbReference type="GO" id="GO:0042274">
    <property type="term" value="P:ribosomal small subunit biogenesis"/>
    <property type="evidence" value="ECO:0007669"/>
    <property type="project" value="TreeGrafter"/>
</dbReference>
<evidence type="ECO:0000259" key="9">
    <source>
        <dbReference type="SMART" id="SM00363"/>
    </source>
</evidence>
<sequence length="202" mass="23254">MSRNTGSTWKKSRRLGFSILGTGQELARRNYAPGQHGKTRRPKLTNYGIQLQEKQRIRNTYQLTEKQFYNTYQKASRKAGATGENFLIMLESRLDNLVYRLGLANTRRGARQLVNHGQILVDGKKVDIPSYQVKPGQVIEVRERAKNQKSIVEALEASAATVDYVEIDKDKKVGKYLRYPERSELFTAEPINELLVVEFYNR</sequence>
<dbReference type="Gene3D" id="1.10.1050.10">
    <property type="entry name" value="Ribosomal Protein S4 Delta 41, Chain A, domain 1"/>
    <property type="match status" value="1"/>
</dbReference>
<gene>
    <name evidence="7" type="primary">rpsD</name>
    <name evidence="11" type="ORF">BO225_09175</name>
</gene>
<dbReference type="Gene3D" id="3.10.290.10">
    <property type="entry name" value="RNA-binding S4 domain"/>
    <property type="match status" value="1"/>
</dbReference>
<dbReference type="Pfam" id="PF00163">
    <property type="entry name" value="Ribosomal_S4"/>
    <property type="match status" value="1"/>
</dbReference>
<evidence type="ECO:0000313" key="11">
    <source>
        <dbReference type="EMBL" id="OLU45301.1"/>
    </source>
</evidence>
<proteinExistence type="inferred from homology"/>
<dbReference type="GO" id="GO:0006412">
    <property type="term" value="P:translation"/>
    <property type="evidence" value="ECO:0007669"/>
    <property type="project" value="UniProtKB-UniRule"/>
</dbReference>
<name>A0A1U7NL29_9FIRM</name>
<dbReference type="NCBIfam" id="NF003717">
    <property type="entry name" value="PRK05327.1"/>
    <property type="match status" value="1"/>
</dbReference>
<keyword evidence="5 7" id="KW-0687">Ribonucleoprotein</keyword>
<evidence type="ECO:0000256" key="2">
    <source>
        <dbReference type="ARBA" id="ARBA00022730"/>
    </source>
</evidence>
<dbReference type="GO" id="GO:0003735">
    <property type="term" value="F:structural constituent of ribosome"/>
    <property type="evidence" value="ECO:0007669"/>
    <property type="project" value="InterPro"/>
</dbReference>
<dbReference type="PROSITE" id="PS00632">
    <property type="entry name" value="RIBOSOMAL_S4"/>
    <property type="match status" value="1"/>
</dbReference>
<comment type="function">
    <text evidence="7">With S5 and S12 plays an important role in translational accuracy.</text>
</comment>
<dbReference type="InterPro" id="IPR001912">
    <property type="entry name" value="Ribosomal_uS4_N"/>
</dbReference>
<evidence type="ECO:0000313" key="12">
    <source>
        <dbReference type="Proteomes" id="UP000186705"/>
    </source>
</evidence>
<dbReference type="InterPro" id="IPR002942">
    <property type="entry name" value="S4_RNA-bd"/>
</dbReference>
<dbReference type="Pfam" id="PF01479">
    <property type="entry name" value="S4"/>
    <property type="match status" value="1"/>
</dbReference>
<dbReference type="NCBIfam" id="TIGR01017">
    <property type="entry name" value="rpsD_bact"/>
    <property type="match status" value="1"/>
</dbReference>
<dbReference type="OrthoDB" id="9803672at2"/>
<comment type="function">
    <text evidence="7">One of the primary rRNA binding proteins, it binds directly to 16S rRNA where it nucleates assembly of the body of the 30S subunit.</text>
</comment>
<keyword evidence="12" id="KW-1185">Reference proteome</keyword>
<keyword evidence="3 7" id="KW-0694">RNA-binding</keyword>
<protein>
    <recommendedName>
        <fullName evidence="6 7">Small ribosomal subunit protein uS4</fullName>
    </recommendedName>
</protein>
<dbReference type="GO" id="GO:0019843">
    <property type="term" value="F:rRNA binding"/>
    <property type="evidence" value="ECO:0007669"/>
    <property type="project" value="UniProtKB-UniRule"/>
</dbReference>
<evidence type="ECO:0000256" key="3">
    <source>
        <dbReference type="ARBA" id="ARBA00022884"/>
    </source>
</evidence>
<dbReference type="EMBL" id="MPKA01000087">
    <property type="protein sequence ID" value="OLU45301.1"/>
    <property type="molecule type" value="Genomic_DNA"/>
</dbReference>
<dbReference type="InterPro" id="IPR005709">
    <property type="entry name" value="Ribosomal_uS4_bac-type"/>
</dbReference>
<dbReference type="SUPFAM" id="SSF55174">
    <property type="entry name" value="Alpha-L RNA-binding motif"/>
    <property type="match status" value="1"/>
</dbReference>
<organism evidence="11 12">
    <name type="scientific">Dubosiella newyorkensis</name>
    <dbReference type="NCBI Taxonomy" id="1862672"/>
    <lineage>
        <taxon>Bacteria</taxon>
        <taxon>Bacillati</taxon>
        <taxon>Bacillota</taxon>
        <taxon>Erysipelotrichia</taxon>
        <taxon>Erysipelotrichales</taxon>
        <taxon>Erysipelotrichaceae</taxon>
        <taxon>Dubosiella</taxon>
    </lineage>
</organism>
<dbReference type="RefSeq" id="WP_076341957.1">
    <property type="nucleotide sequence ID" value="NZ_CAJTMI010000005.1"/>
</dbReference>
<dbReference type="Proteomes" id="UP000186705">
    <property type="component" value="Unassembled WGS sequence"/>
</dbReference>
<dbReference type="GeneID" id="78276110"/>
<dbReference type="PANTHER" id="PTHR11831">
    <property type="entry name" value="30S 40S RIBOSOMAL PROTEIN"/>
    <property type="match status" value="1"/>
</dbReference>
<dbReference type="FunFam" id="3.10.290.10:FF:000001">
    <property type="entry name" value="30S ribosomal protein S4"/>
    <property type="match status" value="1"/>
</dbReference>
<comment type="similarity">
    <text evidence="1 7 8">Belongs to the universal ribosomal protein uS4 family.</text>
</comment>
<dbReference type="AlphaFoldDB" id="A0A1U7NL29"/>
<evidence type="ECO:0000256" key="8">
    <source>
        <dbReference type="RuleBase" id="RU003699"/>
    </source>
</evidence>
<dbReference type="InterPro" id="IPR018079">
    <property type="entry name" value="Ribosomal_uS4_CS"/>
</dbReference>
<dbReference type="InterPro" id="IPR036986">
    <property type="entry name" value="S4_RNA-bd_sf"/>
</dbReference>
<dbReference type="SMART" id="SM00363">
    <property type="entry name" value="S4"/>
    <property type="match status" value="1"/>
</dbReference>
<evidence type="ECO:0000256" key="6">
    <source>
        <dbReference type="ARBA" id="ARBA00035254"/>
    </source>
</evidence>
<dbReference type="CDD" id="cd00165">
    <property type="entry name" value="S4"/>
    <property type="match status" value="1"/>
</dbReference>
<dbReference type="HAMAP" id="MF_01306_B">
    <property type="entry name" value="Ribosomal_uS4_B"/>
    <property type="match status" value="1"/>
</dbReference>
<evidence type="ECO:0000256" key="1">
    <source>
        <dbReference type="ARBA" id="ARBA00007465"/>
    </source>
</evidence>
<dbReference type="GO" id="GO:0015935">
    <property type="term" value="C:small ribosomal subunit"/>
    <property type="evidence" value="ECO:0007669"/>
    <property type="project" value="InterPro"/>
</dbReference>
<evidence type="ECO:0000256" key="7">
    <source>
        <dbReference type="HAMAP-Rule" id="MF_01306"/>
    </source>
</evidence>